<reference evidence="15 16" key="1">
    <citation type="submission" date="2023-04" db="EMBL/GenBank/DDBJ databases">
        <authorList>
            <person name="Hsu D."/>
        </authorList>
    </citation>
    <scope>NUCLEOTIDE SEQUENCE [LARGE SCALE GENOMIC DNA]</scope>
    <source>
        <strain evidence="15 16">MK1</strain>
    </source>
</reference>
<dbReference type="AlphaFoldDB" id="A0AAU0USN8"/>
<dbReference type="InterPro" id="IPR020630">
    <property type="entry name" value="THF_DH/CycHdrlase_cat_dom"/>
</dbReference>
<comment type="catalytic activity">
    <reaction evidence="12">
        <text>(6R)-5,10-methylene-5,6,7,8-tetrahydrofolate + NADP(+) = (6R)-5,10-methenyltetrahydrofolate + NADPH</text>
        <dbReference type="Rhea" id="RHEA:22812"/>
        <dbReference type="ChEBI" id="CHEBI:15636"/>
        <dbReference type="ChEBI" id="CHEBI:57455"/>
        <dbReference type="ChEBI" id="CHEBI:57783"/>
        <dbReference type="ChEBI" id="CHEBI:58349"/>
        <dbReference type="EC" id="1.5.1.5"/>
    </reaction>
</comment>
<evidence type="ECO:0000256" key="2">
    <source>
        <dbReference type="ARBA" id="ARBA00011738"/>
    </source>
</evidence>
<gene>
    <name evidence="12" type="primary">folD</name>
    <name evidence="15" type="ORF">MFMK1_003307</name>
</gene>
<evidence type="ECO:0000256" key="3">
    <source>
        <dbReference type="ARBA" id="ARBA00022563"/>
    </source>
</evidence>
<evidence type="ECO:0000256" key="7">
    <source>
        <dbReference type="ARBA" id="ARBA00022857"/>
    </source>
</evidence>
<keyword evidence="4 12" id="KW-0028">Amino-acid biosynthesis</keyword>
<dbReference type="EMBL" id="CP121694">
    <property type="protein sequence ID" value="WRO23447.1"/>
    <property type="molecule type" value="Genomic_DNA"/>
</dbReference>
<dbReference type="PANTHER" id="PTHR48099">
    <property type="entry name" value="C-1-TETRAHYDROFOLATE SYNTHASE, CYTOPLASMIC-RELATED"/>
    <property type="match status" value="1"/>
</dbReference>
<dbReference type="SUPFAM" id="SSF53223">
    <property type="entry name" value="Aminoacid dehydrogenase-like, N-terminal domain"/>
    <property type="match status" value="1"/>
</dbReference>
<keyword evidence="7 12" id="KW-0521">NADP</keyword>
<keyword evidence="3 12" id="KW-0554">One-carbon metabolism</keyword>
<evidence type="ECO:0000256" key="5">
    <source>
        <dbReference type="ARBA" id="ARBA00022755"/>
    </source>
</evidence>
<evidence type="ECO:0000256" key="1">
    <source>
        <dbReference type="ARBA" id="ARBA00004777"/>
    </source>
</evidence>
<dbReference type="Proteomes" id="UP001329915">
    <property type="component" value="Chromosome"/>
</dbReference>
<dbReference type="GO" id="GO:0004488">
    <property type="term" value="F:methylenetetrahydrofolate dehydrogenase (NADP+) activity"/>
    <property type="evidence" value="ECO:0007669"/>
    <property type="project" value="UniProtKB-UniRule"/>
</dbReference>
<feature type="domain" description="Tetrahydrofolate dehydrogenase/cyclohydrolase NAD(P)-binding" evidence="14">
    <location>
        <begin position="138"/>
        <end position="280"/>
    </location>
</feature>
<dbReference type="Gene3D" id="3.40.50.720">
    <property type="entry name" value="NAD(P)-binding Rossmann-like Domain"/>
    <property type="match status" value="1"/>
</dbReference>
<comment type="pathway">
    <text evidence="1 12">One-carbon metabolism; tetrahydrofolate interconversion.</text>
</comment>
<evidence type="ECO:0000256" key="6">
    <source>
        <dbReference type="ARBA" id="ARBA00022801"/>
    </source>
</evidence>
<accession>A0AAU0USN8</accession>
<evidence type="ECO:0000259" key="14">
    <source>
        <dbReference type="Pfam" id="PF02882"/>
    </source>
</evidence>
<protein>
    <recommendedName>
        <fullName evidence="12">Bifunctional protein FolD</fullName>
    </recommendedName>
    <domain>
        <recommendedName>
            <fullName evidence="12">Methylenetetrahydrofolate dehydrogenase</fullName>
            <ecNumber evidence="12">1.5.1.5</ecNumber>
        </recommendedName>
    </domain>
    <domain>
        <recommendedName>
            <fullName evidence="12">Methenyltetrahydrofolate cyclohydrolase</fullName>
            <ecNumber evidence="12">3.5.4.9</ecNumber>
        </recommendedName>
    </domain>
</protein>
<dbReference type="GO" id="GO:0035999">
    <property type="term" value="P:tetrahydrofolate interconversion"/>
    <property type="evidence" value="ECO:0007669"/>
    <property type="project" value="UniProtKB-UniRule"/>
</dbReference>
<keyword evidence="16" id="KW-1185">Reference proteome</keyword>
<evidence type="ECO:0000256" key="12">
    <source>
        <dbReference type="HAMAP-Rule" id="MF_01576"/>
    </source>
</evidence>
<organism evidence="15 16">
    <name type="scientific">Metallumcola ferriviriculae</name>
    <dbReference type="NCBI Taxonomy" id="3039180"/>
    <lineage>
        <taxon>Bacteria</taxon>
        <taxon>Bacillati</taxon>
        <taxon>Bacillota</taxon>
        <taxon>Clostridia</taxon>
        <taxon>Neomoorellales</taxon>
        <taxon>Desulfitibacteraceae</taxon>
        <taxon>Metallumcola</taxon>
    </lineage>
</organism>
<dbReference type="EC" id="1.5.1.5" evidence="12"/>
<feature type="binding site" evidence="12">
    <location>
        <begin position="164"/>
        <end position="166"/>
    </location>
    <ligand>
        <name>NADP(+)</name>
        <dbReference type="ChEBI" id="CHEBI:58349"/>
    </ligand>
</feature>
<dbReference type="FunFam" id="3.40.50.10860:FF:000005">
    <property type="entry name" value="C-1-tetrahydrofolate synthase, cytoplasmic, putative"/>
    <property type="match status" value="1"/>
</dbReference>
<feature type="binding site" evidence="12">
    <location>
        <position position="230"/>
    </location>
    <ligand>
        <name>NADP(+)</name>
        <dbReference type="ChEBI" id="CHEBI:58349"/>
    </ligand>
</feature>
<evidence type="ECO:0000256" key="11">
    <source>
        <dbReference type="ARBA" id="ARBA00023268"/>
    </source>
</evidence>
<keyword evidence="11 12" id="KW-0511">Multifunctional enzyme</keyword>
<dbReference type="InterPro" id="IPR046346">
    <property type="entry name" value="Aminoacid_DH-like_N_sf"/>
</dbReference>
<evidence type="ECO:0000313" key="15">
    <source>
        <dbReference type="EMBL" id="WRO23447.1"/>
    </source>
</evidence>
<proteinExistence type="inferred from homology"/>
<evidence type="ECO:0000256" key="9">
    <source>
        <dbReference type="ARBA" id="ARBA00023102"/>
    </source>
</evidence>
<dbReference type="GO" id="GO:0006164">
    <property type="term" value="P:purine nucleotide biosynthetic process"/>
    <property type="evidence" value="ECO:0007669"/>
    <property type="project" value="UniProtKB-KW"/>
</dbReference>
<dbReference type="KEGG" id="dbc:MFMK1_003307"/>
<dbReference type="CDD" id="cd01080">
    <property type="entry name" value="NAD_bind_m-THF_DH_Cyclohyd"/>
    <property type="match status" value="1"/>
</dbReference>
<name>A0AAU0USN8_9FIRM</name>
<dbReference type="GO" id="GO:0000105">
    <property type="term" value="P:L-histidine biosynthetic process"/>
    <property type="evidence" value="ECO:0007669"/>
    <property type="project" value="UniProtKB-KW"/>
</dbReference>
<dbReference type="EC" id="3.5.4.9" evidence="12"/>
<dbReference type="InterPro" id="IPR000672">
    <property type="entry name" value="THF_DH/CycHdrlase"/>
</dbReference>
<dbReference type="SUPFAM" id="SSF51735">
    <property type="entry name" value="NAD(P)-binding Rossmann-fold domains"/>
    <property type="match status" value="1"/>
</dbReference>
<dbReference type="InterPro" id="IPR020631">
    <property type="entry name" value="THF_DH/CycHdrlase_NAD-bd_dom"/>
</dbReference>
<dbReference type="HAMAP" id="MF_01576">
    <property type="entry name" value="THF_DHG_CYH"/>
    <property type="match status" value="1"/>
</dbReference>
<keyword evidence="6 12" id="KW-0378">Hydrolase</keyword>
<dbReference type="InterPro" id="IPR036291">
    <property type="entry name" value="NAD(P)-bd_dom_sf"/>
</dbReference>
<dbReference type="GO" id="GO:0004477">
    <property type="term" value="F:methenyltetrahydrofolate cyclohydrolase activity"/>
    <property type="evidence" value="ECO:0007669"/>
    <property type="project" value="UniProtKB-UniRule"/>
</dbReference>
<dbReference type="GO" id="GO:0009086">
    <property type="term" value="P:methionine biosynthetic process"/>
    <property type="evidence" value="ECO:0007669"/>
    <property type="project" value="UniProtKB-KW"/>
</dbReference>
<evidence type="ECO:0000256" key="4">
    <source>
        <dbReference type="ARBA" id="ARBA00022605"/>
    </source>
</evidence>
<dbReference type="GO" id="GO:0005829">
    <property type="term" value="C:cytosol"/>
    <property type="evidence" value="ECO:0007669"/>
    <property type="project" value="TreeGrafter"/>
</dbReference>
<comment type="subunit">
    <text evidence="2 12">Homodimer.</text>
</comment>
<comment type="catalytic activity">
    <reaction evidence="12">
        <text>(6R)-5,10-methenyltetrahydrofolate + H2O = (6R)-10-formyltetrahydrofolate + H(+)</text>
        <dbReference type="Rhea" id="RHEA:23700"/>
        <dbReference type="ChEBI" id="CHEBI:15377"/>
        <dbReference type="ChEBI" id="CHEBI:15378"/>
        <dbReference type="ChEBI" id="CHEBI:57455"/>
        <dbReference type="ChEBI" id="CHEBI:195366"/>
        <dbReference type="EC" id="3.5.4.9"/>
    </reaction>
</comment>
<dbReference type="RefSeq" id="WP_366922831.1">
    <property type="nucleotide sequence ID" value="NZ_CP121694.1"/>
</dbReference>
<comment type="caution">
    <text evidence="12">Lacks conserved residue(s) required for the propagation of feature annotation.</text>
</comment>
<evidence type="ECO:0000256" key="8">
    <source>
        <dbReference type="ARBA" id="ARBA00023002"/>
    </source>
</evidence>
<feature type="domain" description="Tetrahydrofolate dehydrogenase/cyclohydrolase catalytic" evidence="13">
    <location>
        <begin position="5"/>
        <end position="119"/>
    </location>
</feature>
<dbReference type="Pfam" id="PF00763">
    <property type="entry name" value="THF_DHG_CYH"/>
    <property type="match status" value="1"/>
</dbReference>
<evidence type="ECO:0000256" key="10">
    <source>
        <dbReference type="ARBA" id="ARBA00023167"/>
    </source>
</evidence>
<keyword evidence="9 12" id="KW-0368">Histidine biosynthesis</keyword>
<dbReference type="PANTHER" id="PTHR48099:SF5">
    <property type="entry name" value="C-1-TETRAHYDROFOLATE SYNTHASE, CYTOPLASMIC"/>
    <property type="match status" value="1"/>
</dbReference>
<sequence length="282" mass="30131">MGEIIDGRAIANEIKEEVKAEVEQYKQQGITPKLDVVLVGDDPASISYARSKGKVSDKLGVAYELHTLPTDTPEADVLQLIERLNGDETVHGILVELPLPKHIDKEKVMEAVDPNKDVDGVHPINRGYIMSGQEGLFPATPQSCVEILLRSGVELQGKHAVLVGRGETVGKPLFFMLLKHNPTMTVCHSRTKDLASFTKQADIVIAAVGRAKMITGDMLKPGAVVIDAGINQAEDGGLCGDVDFDSAKEVAGKITPVPGGVGSMTTALILKNVLKAIKKQQG</sequence>
<dbReference type="Pfam" id="PF02882">
    <property type="entry name" value="THF_DHG_CYH_C"/>
    <property type="match status" value="1"/>
</dbReference>
<comment type="function">
    <text evidence="12">Catalyzes the oxidation of 5,10-methylenetetrahydrofolate to 5,10-methenyltetrahydrofolate and then the hydrolysis of 5,10-methenyltetrahydrofolate to 10-formyltetrahydrofolate.</text>
</comment>
<evidence type="ECO:0000259" key="13">
    <source>
        <dbReference type="Pfam" id="PF00763"/>
    </source>
</evidence>
<keyword evidence="5 12" id="KW-0658">Purine biosynthesis</keyword>
<dbReference type="Gene3D" id="3.40.50.10860">
    <property type="entry name" value="Leucine Dehydrogenase, chain A, domain 1"/>
    <property type="match status" value="1"/>
</dbReference>
<keyword evidence="8 12" id="KW-0560">Oxidoreductase</keyword>
<comment type="similarity">
    <text evidence="12">Belongs to the tetrahydrofolate dehydrogenase/cyclohydrolase family.</text>
</comment>
<keyword evidence="10 12" id="KW-0486">Methionine biosynthesis</keyword>
<dbReference type="PRINTS" id="PR00085">
    <property type="entry name" value="THFDHDRGNASE"/>
</dbReference>
<dbReference type="FunFam" id="3.40.50.720:FF:000094">
    <property type="entry name" value="Bifunctional protein FolD"/>
    <property type="match status" value="1"/>
</dbReference>
<evidence type="ECO:0000313" key="16">
    <source>
        <dbReference type="Proteomes" id="UP001329915"/>
    </source>
</evidence>